<evidence type="ECO:0000313" key="4">
    <source>
        <dbReference type="EMBL" id="GKH74219.1"/>
    </source>
</evidence>
<dbReference type="Proteomes" id="UP000448908">
    <property type="component" value="Unassembled WGS sequence"/>
</dbReference>
<evidence type="ECO:0000259" key="3">
    <source>
        <dbReference type="Pfam" id="PF20737"/>
    </source>
</evidence>
<dbReference type="GeneID" id="49202956"/>
<evidence type="ECO:0000313" key="7">
    <source>
        <dbReference type="Proteomes" id="UP000448908"/>
    </source>
</evidence>
<feature type="domain" description="Non-reducing end beta-L-arabinofuranosidase-like GH127 middle" evidence="2">
    <location>
        <begin position="427"/>
        <end position="520"/>
    </location>
</feature>
<evidence type="ECO:0000313" key="6">
    <source>
        <dbReference type="EMBL" id="MTV01907.1"/>
    </source>
</evidence>
<reference evidence="4" key="2">
    <citation type="submission" date="2022-01" db="EMBL/GenBank/DDBJ databases">
        <title>Novel bile acid biosynthetic pathways are enriched in the microbiome of centenarians.</title>
        <authorList>
            <person name="Sato Y."/>
            <person name="Atarashi K."/>
            <person name="Plichta R.D."/>
            <person name="Arai Y."/>
            <person name="Sasajima S."/>
            <person name="Kearney M.S."/>
            <person name="Suda W."/>
            <person name="Takeshita K."/>
            <person name="Sasaki T."/>
            <person name="Okamoto S."/>
            <person name="Skelly N.A."/>
            <person name="Okamura Y."/>
            <person name="Vlamakis H."/>
            <person name="Li Y."/>
            <person name="Tanoue T."/>
            <person name="Takei H."/>
            <person name="Nittono H."/>
            <person name="Narushima S."/>
            <person name="Irie J."/>
            <person name="Itoh H."/>
            <person name="Moriya K."/>
            <person name="Sugiura Y."/>
            <person name="Suematsu M."/>
            <person name="Moritoki N."/>
            <person name="Shibata S."/>
            <person name="Littman R.D."/>
            <person name="Fischbach A.M."/>
            <person name="Uwamino Y."/>
            <person name="Inoue T."/>
            <person name="Honda A."/>
            <person name="Hattori M."/>
            <person name="Murai T."/>
            <person name="Xavier J.R."/>
            <person name="Hirose N."/>
            <person name="Honda K."/>
        </authorList>
    </citation>
    <scope>NUCLEOTIDE SEQUENCE</scope>
    <source>
        <strain evidence="4">CE91-St3</strain>
    </source>
</reference>
<dbReference type="Gene3D" id="1.50.10.20">
    <property type="match status" value="1"/>
</dbReference>
<evidence type="ECO:0000259" key="1">
    <source>
        <dbReference type="Pfam" id="PF07944"/>
    </source>
</evidence>
<dbReference type="PANTHER" id="PTHR43465">
    <property type="entry name" value="DUF1680 DOMAIN PROTEIN (AFU_ORTHOLOGUE AFUA_1G08910)"/>
    <property type="match status" value="1"/>
</dbReference>
<comment type="caution">
    <text evidence="6">The sequence shown here is derived from an EMBL/GenBank/DDBJ whole genome shotgun (WGS) entry which is preliminary data.</text>
</comment>
<dbReference type="InterPro" id="IPR008928">
    <property type="entry name" value="6-hairpin_glycosidase_sf"/>
</dbReference>
<dbReference type="RefSeq" id="WP_005641418.1">
    <property type="nucleotide sequence ID" value="NZ_BAABYG010000001.1"/>
</dbReference>
<accession>A0A3R6H6K4</accession>
<dbReference type="GO" id="GO:0016787">
    <property type="term" value="F:hydrolase activity"/>
    <property type="evidence" value="ECO:0007669"/>
    <property type="project" value="UniProtKB-KW"/>
</dbReference>
<dbReference type="GO" id="GO:0005975">
    <property type="term" value="P:carbohydrate metabolic process"/>
    <property type="evidence" value="ECO:0007669"/>
    <property type="project" value="InterPro"/>
</dbReference>
<feature type="domain" description="Non-reducing end beta-L-arabinofuranosidase-like GH127 catalytic" evidence="1">
    <location>
        <begin position="38"/>
        <end position="416"/>
    </location>
</feature>
<proteinExistence type="predicted"/>
<dbReference type="Pfam" id="PF20737">
    <property type="entry name" value="Glyco_hydro127C"/>
    <property type="match status" value="1"/>
</dbReference>
<dbReference type="InterPro" id="IPR049049">
    <property type="entry name" value="Beta-AFase-like_GH127_C"/>
</dbReference>
<dbReference type="InterPro" id="IPR049046">
    <property type="entry name" value="Beta-AFase-like_GH127_middle"/>
</dbReference>
<name>A0A3R6H6K4_9BACT</name>
<feature type="domain" description="Non-reducing end beta-L-arabinofuranosidase-like GH127 C-terminal" evidence="3">
    <location>
        <begin position="522"/>
        <end position="613"/>
    </location>
</feature>
<dbReference type="AlphaFoldDB" id="A0A3R6H6K4"/>
<dbReference type="PANTHER" id="PTHR43465:SF2">
    <property type="entry name" value="DUF1680 DOMAIN PROTEIN (AFU_ORTHOLOGUE AFUA_1G08910)"/>
    <property type="match status" value="1"/>
</dbReference>
<dbReference type="Pfam" id="PF07944">
    <property type="entry name" value="Beta-AFase-like_GH127_cat"/>
    <property type="match status" value="1"/>
</dbReference>
<organism evidence="6 8">
    <name type="scientific">Parabacteroides merdae</name>
    <dbReference type="NCBI Taxonomy" id="46503"/>
    <lineage>
        <taxon>Bacteria</taxon>
        <taxon>Pseudomonadati</taxon>
        <taxon>Bacteroidota</taxon>
        <taxon>Bacteroidia</taxon>
        <taxon>Bacteroidales</taxon>
        <taxon>Tannerellaceae</taxon>
        <taxon>Parabacteroides</taxon>
    </lineage>
</organism>
<dbReference type="EMBL" id="BQNZ01000006">
    <property type="protein sequence ID" value="GKH74219.1"/>
    <property type="molecule type" value="Genomic_DNA"/>
</dbReference>
<evidence type="ECO:0000259" key="2">
    <source>
        <dbReference type="Pfam" id="PF20736"/>
    </source>
</evidence>
<dbReference type="SUPFAM" id="SSF48208">
    <property type="entry name" value="Six-hairpin glycosidases"/>
    <property type="match status" value="1"/>
</dbReference>
<reference evidence="7 8" key="1">
    <citation type="journal article" date="2019" name="Nat. Med.">
        <title>A library of human gut bacterial isolates paired with longitudinal multiomics data enables mechanistic microbiome research.</title>
        <authorList>
            <person name="Poyet M."/>
            <person name="Groussin M."/>
            <person name="Gibbons S.M."/>
            <person name="Avila-Pacheco J."/>
            <person name="Jiang X."/>
            <person name="Kearney S.M."/>
            <person name="Perrotta A.R."/>
            <person name="Berdy B."/>
            <person name="Zhao S."/>
            <person name="Lieberman T.D."/>
            <person name="Swanson P.K."/>
            <person name="Smith M."/>
            <person name="Roesemann S."/>
            <person name="Alexander J.E."/>
            <person name="Rich S.A."/>
            <person name="Livny J."/>
            <person name="Vlamakis H."/>
            <person name="Clish C."/>
            <person name="Bullock K."/>
            <person name="Deik A."/>
            <person name="Scott J."/>
            <person name="Pierce K.A."/>
            <person name="Xavier R.J."/>
            <person name="Alm E.J."/>
        </authorList>
    </citation>
    <scope>NUCLEOTIDE SEQUENCE [LARGE SCALE GENOMIC DNA]</scope>
    <source>
        <strain evidence="6 8">BIOML-A11</strain>
        <strain evidence="5 7">BIOML-A16</strain>
    </source>
</reference>
<dbReference type="EMBL" id="WNDA01000005">
    <property type="protein sequence ID" value="MTU68441.1"/>
    <property type="molecule type" value="Genomic_DNA"/>
</dbReference>
<dbReference type="InterPro" id="IPR012878">
    <property type="entry name" value="Beta-AFase-like_GH127_cat"/>
</dbReference>
<dbReference type="OrthoDB" id="9757939at2"/>
<gene>
    <name evidence="4" type="ORF">CE91St3_40820</name>
    <name evidence="5" type="ORF">GMD92_05000</name>
    <name evidence="6" type="ORF">GME02_09575</name>
</gene>
<evidence type="ECO:0000313" key="8">
    <source>
        <dbReference type="Proteomes" id="UP000482671"/>
    </source>
</evidence>
<dbReference type="Pfam" id="PF20736">
    <property type="entry name" value="Glyco_hydro127M"/>
    <property type="match status" value="1"/>
</dbReference>
<dbReference type="EMBL" id="WNDD01000009">
    <property type="protein sequence ID" value="MTV01907.1"/>
    <property type="molecule type" value="Genomic_DNA"/>
</dbReference>
<evidence type="ECO:0000313" key="5">
    <source>
        <dbReference type="EMBL" id="MTU68441.1"/>
    </source>
</evidence>
<dbReference type="InterPro" id="IPR049174">
    <property type="entry name" value="Beta-AFase-like"/>
</dbReference>
<dbReference type="Proteomes" id="UP000482671">
    <property type="component" value="Unassembled WGS sequence"/>
</dbReference>
<dbReference type="Proteomes" id="UP001055114">
    <property type="component" value="Unassembled WGS sequence"/>
</dbReference>
<sequence>MKQYFVLLFACMALWGCGGQDQIETPPLKIIDQIDFSHVHIRDNFWSPRLAKHTSATLPVCIDQIENQTGRMQNFENAARGTGKHSGIFFDDSDVYKALEGIAYSLINNPDPELEKKADEWIDKIAAAQQPDGYINTFYTLTGQDKRWNNMDKHEMYCAGHMMEAAVAYYQATGKRKLLDVSIRMADHMMELFGPGKRHWVPGHEEIELALVKIYRTTGQEKYLDFANWLLEERGHGHGSMGGEGKWDPAYYQDVIPVRELTDISGHAVRCMYLYCGMADVAALKKDTAYVEALNRLWDDVVLRNMYVTGGIGSSRHNEGFTEDYDLPNLDAYCETCASVGMVYWNQRMNQFTGDSKYIDVLERSMYNGALAGVSLAGDRFFYVNPLESNGDHHRQAWYGCACCPSQISRFLPSIGNYIYGTSDKALWVNLFIGNTTEVTIDGKKVVMKQETDYPWDGLVKLTVTSEQPLGKELRIRIPGWCKSYTLSVNGNKVDSTTDKGYTVIKEWKTGDLIVLNMDMPVEKVSADPRVRQNTGKRALQRGPLVYCLEETDNAKDFADLALTPTSSFEVKDEPDNLGGIRSIKAISNGQTLHFIPYYAWDNRKAGKMKVWIDYQE</sequence>
<protein>
    <submittedName>
        <fullName evidence="6">Glycoside hydrolase family 127 protein</fullName>
    </submittedName>
</protein>
<keyword evidence="6" id="KW-0378">Hydrolase</keyword>